<dbReference type="GO" id="GO:0016020">
    <property type="term" value="C:membrane"/>
    <property type="evidence" value="ECO:0007669"/>
    <property type="project" value="UniProtKB-SubCell"/>
</dbReference>
<dbReference type="Proteomes" id="UP000612055">
    <property type="component" value="Unassembled WGS sequence"/>
</dbReference>
<keyword evidence="4" id="KW-0934">Plastid</keyword>
<evidence type="ECO:0000256" key="1">
    <source>
        <dbReference type="ARBA" id="ARBA00004508"/>
    </source>
</evidence>
<keyword evidence="11" id="KW-0809">Transit peptide</keyword>
<comment type="similarity">
    <text evidence="2">Belongs to the polyprenol kinase family.</text>
</comment>
<keyword evidence="5" id="KW-0808">Transferase</keyword>
<evidence type="ECO:0000256" key="15">
    <source>
        <dbReference type="ARBA" id="ARBA00039024"/>
    </source>
</evidence>
<dbReference type="SUPFAM" id="SSF144232">
    <property type="entry name" value="HIT/MYND zinc finger-like"/>
    <property type="match status" value="1"/>
</dbReference>
<dbReference type="GO" id="GO:0008270">
    <property type="term" value="F:zinc ion binding"/>
    <property type="evidence" value="ECO:0007669"/>
    <property type="project" value="UniProtKB-KW"/>
</dbReference>
<keyword evidence="13" id="KW-0472">Membrane</keyword>
<dbReference type="EC" id="2.7.1.182" evidence="15"/>
<dbReference type="EMBL" id="JAEHOE010000013">
    <property type="protein sequence ID" value="KAG2497745.1"/>
    <property type="molecule type" value="Genomic_DNA"/>
</dbReference>
<dbReference type="GO" id="GO:0009507">
    <property type="term" value="C:chloroplast"/>
    <property type="evidence" value="ECO:0007669"/>
    <property type="project" value="UniProtKB-SubCell"/>
</dbReference>
<evidence type="ECO:0000256" key="12">
    <source>
        <dbReference type="ARBA" id="ARBA00022989"/>
    </source>
</evidence>
<keyword evidence="3" id="KW-0150">Chloroplast</keyword>
<evidence type="ECO:0000256" key="10">
    <source>
        <dbReference type="ARBA" id="ARBA00022833"/>
    </source>
</evidence>
<evidence type="ECO:0000313" key="19">
    <source>
        <dbReference type="EMBL" id="KAG2497745.1"/>
    </source>
</evidence>
<evidence type="ECO:0000256" key="5">
    <source>
        <dbReference type="ARBA" id="ARBA00022679"/>
    </source>
</evidence>
<evidence type="ECO:0000256" key="4">
    <source>
        <dbReference type="ARBA" id="ARBA00022640"/>
    </source>
</evidence>
<evidence type="ECO:0000256" key="11">
    <source>
        <dbReference type="ARBA" id="ARBA00022946"/>
    </source>
</evidence>
<proteinExistence type="inferred from homology"/>
<evidence type="ECO:0000313" key="20">
    <source>
        <dbReference type="Proteomes" id="UP000612055"/>
    </source>
</evidence>
<evidence type="ECO:0000256" key="16">
    <source>
        <dbReference type="ARBA" id="ARBA00048889"/>
    </source>
</evidence>
<protein>
    <recommendedName>
        <fullName evidence="15">phytol kinase</fullName>
        <ecNumber evidence="15">2.7.1.182</ecNumber>
    </recommendedName>
</protein>
<keyword evidence="8 17" id="KW-0863">Zinc-finger</keyword>
<accession>A0A835Y7L3</accession>
<evidence type="ECO:0000259" key="18">
    <source>
        <dbReference type="PROSITE" id="PS50865"/>
    </source>
</evidence>
<evidence type="ECO:0000256" key="2">
    <source>
        <dbReference type="ARBA" id="ARBA00010794"/>
    </source>
</evidence>
<keyword evidence="20" id="KW-1185">Reference proteome</keyword>
<evidence type="ECO:0000256" key="17">
    <source>
        <dbReference type="PROSITE-ProRule" id="PRU00134"/>
    </source>
</evidence>
<comment type="pathway">
    <text evidence="14">Cofactor biosynthesis; tocopherol biosynthesis.</text>
</comment>
<dbReference type="PROSITE" id="PS50865">
    <property type="entry name" value="ZF_MYND_2"/>
    <property type="match status" value="1"/>
</dbReference>
<dbReference type="PANTHER" id="PTHR32523:SF8">
    <property type="entry name" value="DOLICHOL KINASE"/>
    <property type="match status" value="1"/>
</dbReference>
<evidence type="ECO:0000256" key="3">
    <source>
        <dbReference type="ARBA" id="ARBA00022528"/>
    </source>
</evidence>
<dbReference type="OrthoDB" id="537437at2759"/>
<evidence type="ECO:0000256" key="8">
    <source>
        <dbReference type="ARBA" id="ARBA00022771"/>
    </source>
</evidence>
<organism evidence="19 20">
    <name type="scientific">Edaphochlamys debaryana</name>
    <dbReference type="NCBI Taxonomy" id="47281"/>
    <lineage>
        <taxon>Eukaryota</taxon>
        <taxon>Viridiplantae</taxon>
        <taxon>Chlorophyta</taxon>
        <taxon>core chlorophytes</taxon>
        <taxon>Chlorophyceae</taxon>
        <taxon>CS clade</taxon>
        <taxon>Chlamydomonadales</taxon>
        <taxon>Chlamydomonadales incertae sedis</taxon>
        <taxon>Edaphochlamys</taxon>
    </lineage>
</organism>
<name>A0A835Y7L3_9CHLO</name>
<sequence length="852" mass="88795">MSELGRDLGIVKEYALGAPQNAVALLEADTDGQFACALVALVSFATRKEVTATPGKVEEDRHSVAYQALQLTSIVLQPATSGSPSAAASVRPFAATLLKVQTLHAAARQVAAVCALLAPEAGGGHGGTDLCMRAGDLAYLQLRLLANITQVAQSLQDSALAGSLLAALEESSLLGHASRLLLLMRPPPGAPPPEQLIMKQAELFLWLTVAVNQLGVLVSTDGGPGLVEKASYQAAVGPCCSRALLLLCGSVLAAADGQPCGLPQDWLLSPPITVDASYFCLESTLLFTCLVQFSLDAARPAPSLSPRAILRLALRALVLAGASARAGAGAVSLDSRRQPVVDLSWAGGRRRGTQAFRVLLTPGEVGSVGQQALLSLVAAARRWPRAWKAEAARAWAPVLTSALHCQAAAEAGQKIWWIRTTFEVLCCAVGRLRGEEGSPPALVFHPAHLPPSVAAALEGGVVPLLETMLRCAAASPAGPEAPLVGRFSAARGGSFAALLAHSPPRQAASLLRTLAKLLRTLPPDVLLRPMHSRAVVQLPEIVILTARNIVEWALPVCCRASEPAAGPVDPAAPCAPVCVLALAVLQLLPELSRLTLGAVKLWQTRLSGASGQRAEETLLDVSVSVVLPAVYQACCYVEPAAEDAFPHRLASALCLPLLVEECGAVPLLGALLEASLGEAGQASWMQPPRIDLLVGSCLEAYRHYPHLVLGRGSGADGAGGSTAPGAAAAWSPEALRLLATRVSEALPVERQHLEDLADRLDQPGSDQTLARQPRDAAALAAAAQRLAALRAEAAALLPACANPACASLEGDSEADVRLQQCGRCRRVSYCCRECQTAHWKAGHKAECEVDSS</sequence>
<dbReference type="Pfam" id="PF01753">
    <property type="entry name" value="zf-MYND"/>
    <property type="match status" value="1"/>
</dbReference>
<evidence type="ECO:0000256" key="14">
    <source>
        <dbReference type="ARBA" id="ARBA00024015"/>
    </source>
</evidence>
<keyword evidence="10" id="KW-0862">Zinc</keyword>
<dbReference type="Gene3D" id="6.10.140.2220">
    <property type="match status" value="1"/>
</dbReference>
<keyword evidence="12" id="KW-1133">Transmembrane helix</keyword>
<evidence type="ECO:0000256" key="9">
    <source>
        <dbReference type="ARBA" id="ARBA00022777"/>
    </source>
</evidence>
<dbReference type="InterPro" id="IPR002893">
    <property type="entry name" value="Znf_MYND"/>
</dbReference>
<keyword evidence="9" id="KW-0418">Kinase</keyword>
<evidence type="ECO:0000256" key="7">
    <source>
        <dbReference type="ARBA" id="ARBA00022723"/>
    </source>
</evidence>
<comment type="catalytic activity">
    <reaction evidence="16">
        <text>phytol + CTP = phytyl phosphate + CDP + H(+)</text>
        <dbReference type="Rhea" id="RHEA:38055"/>
        <dbReference type="ChEBI" id="CHEBI:15378"/>
        <dbReference type="ChEBI" id="CHEBI:17327"/>
        <dbReference type="ChEBI" id="CHEBI:37563"/>
        <dbReference type="ChEBI" id="CHEBI:58069"/>
        <dbReference type="ChEBI" id="CHEBI:75483"/>
        <dbReference type="EC" id="2.7.1.182"/>
    </reaction>
</comment>
<keyword evidence="6" id="KW-0812">Transmembrane</keyword>
<keyword evidence="7" id="KW-0479">Metal-binding</keyword>
<dbReference type="InterPro" id="IPR039606">
    <property type="entry name" value="Phytol/farnesol_kinase"/>
</dbReference>
<comment type="caution">
    <text evidence="19">The sequence shown here is derived from an EMBL/GenBank/DDBJ whole genome shotgun (WGS) entry which is preliminary data.</text>
</comment>
<gene>
    <name evidence="19" type="ORF">HYH03_004478</name>
</gene>
<comment type="subcellular location">
    <subcellularLocation>
        <location evidence="1">Plastid</location>
        <location evidence="1">Chloroplast membrane</location>
        <topology evidence="1">Multi-pass membrane protein</topology>
    </subcellularLocation>
</comment>
<evidence type="ECO:0000256" key="13">
    <source>
        <dbReference type="ARBA" id="ARBA00023136"/>
    </source>
</evidence>
<evidence type="ECO:0000256" key="6">
    <source>
        <dbReference type="ARBA" id="ARBA00022692"/>
    </source>
</evidence>
<dbReference type="PANTHER" id="PTHR32523">
    <property type="entry name" value="PHYTOL KINASE 1, CHLOROPLASTIC"/>
    <property type="match status" value="1"/>
</dbReference>
<dbReference type="AlphaFoldDB" id="A0A835Y7L3"/>
<feature type="domain" description="MYND-type" evidence="18">
    <location>
        <begin position="802"/>
        <end position="847"/>
    </location>
</feature>
<reference evidence="19" key="1">
    <citation type="journal article" date="2020" name="bioRxiv">
        <title>Comparative genomics of Chlamydomonas.</title>
        <authorList>
            <person name="Craig R.J."/>
            <person name="Hasan A.R."/>
            <person name="Ness R.W."/>
            <person name="Keightley P.D."/>
        </authorList>
    </citation>
    <scope>NUCLEOTIDE SEQUENCE</scope>
    <source>
        <strain evidence="19">CCAP 11/70</strain>
    </source>
</reference>
<dbReference type="GO" id="GO:0010276">
    <property type="term" value="F:phytol kinase activity"/>
    <property type="evidence" value="ECO:0007669"/>
    <property type="project" value="UniProtKB-EC"/>
</dbReference>